<reference evidence="2" key="1">
    <citation type="submission" date="2020-01" db="EMBL/GenBank/DDBJ databases">
        <authorList>
            <person name="Meier V. D."/>
            <person name="Meier V D."/>
        </authorList>
    </citation>
    <scope>NUCLEOTIDE SEQUENCE</scope>
    <source>
        <strain evidence="2">HLG_WM_MAG_03</strain>
    </source>
</reference>
<dbReference type="AlphaFoldDB" id="A0A6S6SG04"/>
<organism evidence="2">
    <name type="scientific">uncultured Sulfurovum sp</name>
    <dbReference type="NCBI Taxonomy" id="269237"/>
    <lineage>
        <taxon>Bacteria</taxon>
        <taxon>Pseudomonadati</taxon>
        <taxon>Campylobacterota</taxon>
        <taxon>Epsilonproteobacteria</taxon>
        <taxon>Campylobacterales</taxon>
        <taxon>Sulfurovaceae</taxon>
        <taxon>Sulfurovum</taxon>
        <taxon>environmental samples</taxon>
    </lineage>
</organism>
<evidence type="ECO:0000256" key="1">
    <source>
        <dbReference type="SAM" id="Phobius"/>
    </source>
</evidence>
<dbReference type="EMBL" id="CACVAR010000164">
    <property type="protein sequence ID" value="CAA6807334.1"/>
    <property type="molecule type" value="Genomic_DNA"/>
</dbReference>
<accession>A0A6S6SG04</accession>
<protein>
    <submittedName>
        <fullName evidence="2">Uncharacterized protein</fullName>
    </submittedName>
</protein>
<name>A0A6S6SG04_9BACT</name>
<proteinExistence type="predicted"/>
<gene>
    <name evidence="2" type="ORF">HELGO_WM38214</name>
</gene>
<feature type="transmembrane region" description="Helical" evidence="1">
    <location>
        <begin position="48"/>
        <end position="64"/>
    </location>
</feature>
<sequence length="101" mass="11614">MLMKNNTTRALLKRKYNLPKGIIMCFILTIVLFVFAIENLLIENWVTGGVQFIIALGFLLLLISNMRRTHCERNGTCYTGCSVTNWISSLFKKDHNKTSKE</sequence>
<keyword evidence="1" id="KW-0812">Transmembrane</keyword>
<keyword evidence="1" id="KW-0472">Membrane</keyword>
<evidence type="ECO:0000313" key="2">
    <source>
        <dbReference type="EMBL" id="CAA6807334.1"/>
    </source>
</evidence>
<keyword evidence="1" id="KW-1133">Transmembrane helix</keyword>
<feature type="transmembrane region" description="Helical" evidence="1">
    <location>
        <begin position="21"/>
        <end position="42"/>
    </location>
</feature>